<gene>
    <name evidence="2" type="ORF">MNBD_NITROSPINAE02-1114</name>
</gene>
<dbReference type="InterPro" id="IPR011051">
    <property type="entry name" value="RmlC_Cupin_sf"/>
</dbReference>
<dbReference type="SUPFAM" id="SSF51182">
    <property type="entry name" value="RmlC-like cupins"/>
    <property type="match status" value="1"/>
</dbReference>
<dbReference type="AlphaFoldDB" id="A0A3B1CKB3"/>
<accession>A0A3B1CKB3</accession>
<evidence type="ECO:0000259" key="1">
    <source>
        <dbReference type="Pfam" id="PF07883"/>
    </source>
</evidence>
<dbReference type="InterPro" id="IPR014710">
    <property type="entry name" value="RmlC-like_jellyroll"/>
</dbReference>
<reference evidence="2" key="1">
    <citation type="submission" date="2018-06" db="EMBL/GenBank/DDBJ databases">
        <authorList>
            <person name="Zhirakovskaya E."/>
        </authorList>
    </citation>
    <scope>NUCLEOTIDE SEQUENCE</scope>
</reference>
<protein>
    <recommendedName>
        <fullName evidence="1">Cupin type-2 domain-containing protein</fullName>
    </recommendedName>
</protein>
<proteinExistence type="predicted"/>
<sequence>MAAIEHGDIGATAEWKDDAVPKITHIKTEQIGIDIYYMKPGQKLGYHRHPTGDQIFTVIDGEGTFYLDDGGEETLAVKPGSTFLAPKNVWHDLEASAGGNLIAQQVTHQPAGMEKRGL</sequence>
<dbReference type="Pfam" id="PF07883">
    <property type="entry name" value="Cupin_2"/>
    <property type="match status" value="1"/>
</dbReference>
<dbReference type="Gene3D" id="2.60.120.10">
    <property type="entry name" value="Jelly Rolls"/>
    <property type="match status" value="1"/>
</dbReference>
<feature type="domain" description="Cupin type-2" evidence="1">
    <location>
        <begin position="37"/>
        <end position="95"/>
    </location>
</feature>
<dbReference type="InterPro" id="IPR013096">
    <property type="entry name" value="Cupin_2"/>
</dbReference>
<evidence type="ECO:0000313" key="2">
    <source>
        <dbReference type="EMBL" id="VAX24434.1"/>
    </source>
</evidence>
<organism evidence="2">
    <name type="scientific">hydrothermal vent metagenome</name>
    <dbReference type="NCBI Taxonomy" id="652676"/>
    <lineage>
        <taxon>unclassified sequences</taxon>
        <taxon>metagenomes</taxon>
        <taxon>ecological metagenomes</taxon>
    </lineage>
</organism>
<dbReference type="EMBL" id="UOGE01000094">
    <property type="protein sequence ID" value="VAX24434.1"/>
    <property type="molecule type" value="Genomic_DNA"/>
</dbReference>
<name>A0A3B1CKB3_9ZZZZ</name>